<evidence type="ECO:0000256" key="3">
    <source>
        <dbReference type="ARBA" id="ARBA00022692"/>
    </source>
</evidence>
<evidence type="ECO:0000313" key="7">
    <source>
        <dbReference type="EMBL" id="HHO74644.1"/>
    </source>
</evidence>
<evidence type="ECO:0000256" key="1">
    <source>
        <dbReference type="ARBA" id="ARBA00004651"/>
    </source>
</evidence>
<organism evidence="7">
    <name type="scientific">Thermocrinis ruber</name>
    <dbReference type="NCBI Taxonomy" id="75906"/>
    <lineage>
        <taxon>Bacteria</taxon>
        <taxon>Pseudomonadati</taxon>
        <taxon>Aquificota</taxon>
        <taxon>Aquificia</taxon>
        <taxon>Aquificales</taxon>
        <taxon>Aquificaceae</taxon>
        <taxon>Thermocrinis</taxon>
    </lineage>
</organism>
<sequence>MLYSFLSWKVVRLSLLISIIFSSLFLFIQLVQLDQVLFKTPLIESFTFLGLWFLYFVSYFLPSSFFVSSSWLIFELKESKKLSVLASFGIDPKVLFFKLFLVSSPLLFSVLLVGYFIRQEDVSYIKKLFVYKYYTEVVKTVPEKSFYTFGGITIRIEKREGDLLKDVFLKIDDFSVSAGQAQFKGDKLILKDGSLVVKKDDKYYLTKFKTYELTVSKLFAPEKKKREAYLLQVINVVFAVLLAFLLFQITLRWINKHTKLYYTLGLILLVHHITLILLKTMLS</sequence>
<gene>
    <name evidence="7" type="ORF">ENN04_08470</name>
</gene>
<dbReference type="GO" id="GO:0005886">
    <property type="term" value="C:plasma membrane"/>
    <property type="evidence" value="ECO:0007669"/>
    <property type="project" value="UniProtKB-SubCell"/>
</dbReference>
<dbReference type="InterPro" id="IPR005495">
    <property type="entry name" value="LptG/LptF_permease"/>
</dbReference>
<comment type="caution">
    <text evidence="7">The sequence shown here is derived from an EMBL/GenBank/DDBJ whole genome shotgun (WGS) entry which is preliminary data.</text>
</comment>
<dbReference type="EMBL" id="DSAC01000107">
    <property type="protein sequence ID" value="HHO74644.1"/>
    <property type="molecule type" value="Genomic_DNA"/>
</dbReference>
<feature type="transmembrane region" description="Helical" evidence="6">
    <location>
        <begin position="94"/>
        <end position="117"/>
    </location>
</feature>
<feature type="transmembrane region" description="Helical" evidence="6">
    <location>
        <begin position="229"/>
        <end position="254"/>
    </location>
</feature>
<keyword evidence="3 6" id="KW-0812">Transmembrane</keyword>
<feature type="transmembrane region" description="Helical" evidence="6">
    <location>
        <begin position="260"/>
        <end position="278"/>
    </location>
</feature>
<feature type="transmembrane region" description="Helical" evidence="6">
    <location>
        <begin position="52"/>
        <end position="74"/>
    </location>
</feature>
<reference evidence="7" key="1">
    <citation type="journal article" date="2020" name="mSystems">
        <title>Genome- and Community-Level Interaction Insights into Carbon Utilization and Element Cycling Functions of Hydrothermarchaeota in Hydrothermal Sediment.</title>
        <authorList>
            <person name="Zhou Z."/>
            <person name="Liu Y."/>
            <person name="Xu W."/>
            <person name="Pan J."/>
            <person name="Luo Z.H."/>
            <person name="Li M."/>
        </authorList>
    </citation>
    <scope>NUCLEOTIDE SEQUENCE [LARGE SCALE GENOMIC DNA]</scope>
    <source>
        <strain evidence="7">SpSt-114</strain>
    </source>
</reference>
<evidence type="ECO:0000256" key="4">
    <source>
        <dbReference type="ARBA" id="ARBA00022989"/>
    </source>
</evidence>
<evidence type="ECO:0000256" key="6">
    <source>
        <dbReference type="SAM" id="Phobius"/>
    </source>
</evidence>
<protein>
    <submittedName>
        <fullName evidence="7">LptF/LptG family permease</fullName>
    </submittedName>
</protein>
<accession>A0A7C5SZD0</accession>
<evidence type="ECO:0000256" key="5">
    <source>
        <dbReference type="ARBA" id="ARBA00023136"/>
    </source>
</evidence>
<comment type="subcellular location">
    <subcellularLocation>
        <location evidence="1">Cell membrane</location>
        <topology evidence="1">Multi-pass membrane protein</topology>
    </subcellularLocation>
</comment>
<dbReference type="AlphaFoldDB" id="A0A7C5SZD0"/>
<keyword evidence="4 6" id="KW-1133">Transmembrane helix</keyword>
<dbReference type="Pfam" id="PF03739">
    <property type="entry name" value="LptF_LptG"/>
    <property type="match status" value="1"/>
</dbReference>
<feature type="transmembrane region" description="Helical" evidence="6">
    <location>
        <begin position="12"/>
        <end position="31"/>
    </location>
</feature>
<name>A0A7C5SZD0_9AQUI</name>
<keyword evidence="2" id="KW-1003">Cell membrane</keyword>
<evidence type="ECO:0000256" key="2">
    <source>
        <dbReference type="ARBA" id="ARBA00022475"/>
    </source>
</evidence>
<proteinExistence type="predicted"/>
<keyword evidence="5 6" id="KW-0472">Membrane</keyword>